<sequence>MPAGDAPTDDEEPLAVWTPTDDDYADLASHTDVRAAAEDDAPVELITDEQAEERATQGSGAPTVRSRKMRVRLGLPAEFFVPERDADFARWDALYPPVDRVDVDGRVDAQLDDPALREALLDELMSGASALRHYPSGIPPPAAVRPIRPPMREGAQLLFTHQHPQGAAADAARMAFADARMAYGVDEPTLARSQMPVFTIPKPGTTERRVLFDASGMNSLNLLPVGVQLAAPQERTKFLRDARIVSSLDLASFFTTIRLHEDVRDYWAYQRDPHNRVRTARLVQGAASSPAIAQALVEQVVGEVPELNGNTLIYIDNIVVKSTDGNMDAHIRLLGRLTRALAEYNLLLNLKKSIFCGVRD</sequence>
<keyword evidence="2" id="KW-1185">Reference proteome</keyword>
<evidence type="ECO:0000313" key="2">
    <source>
        <dbReference type="Proteomes" id="UP001140234"/>
    </source>
</evidence>
<name>A0ACC1JNW6_9FUNG</name>
<reference evidence="1" key="1">
    <citation type="submission" date="2022-07" db="EMBL/GenBank/DDBJ databases">
        <title>Phylogenomic reconstructions and comparative analyses of Kickxellomycotina fungi.</title>
        <authorList>
            <person name="Reynolds N.K."/>
            <person name="Stajich J.E."/>
            <person name="Barry K."/>
            <person name="Grigoriev I.V."/>
            <person name="Crous P."/>
            <person name="Smith M.E."/>
        </authorList>
    </citation>
    <scope>NUCLEOTIDE SEQUENCE</scope>
    <source>
        <strain evidence="1">CBS 109366</strain>
    </source>
</reference>
<dbReference type="EMBL" id="JANBUJ010002364">
    <property type="protein sequence ID" value="KAJ2764394.1"/>
    <property type="molecule type" value="Genomic_DNA"/>
</dbReference>
<organism evidence="1 2">
    <name type="scientific">Coemansia nantahalensis</name>
    <dbReference type="NCBI Taxonomy" id="2789366"/>
    <lineage>
        <taxon>Eukaryota</taxon>
        <taxon>Fungi</taxon>
        <taxon>Fungi incertae sedis</taxon>
        <taxon>Zoopagomycota</taxon>
        <taxon>Kickxellomycotina</taxon>
        <taxon>Kickxellomycetes</taxon>
        <taxon>Kickxellales</taxon>
        <taxon>Kickxellaceae</taxon>
        <taxon>Coemansia</taxon>
    </lineage>
</organism>
<evidence type="ECO:0000313" key="1">
    <source>
        <dbReference type="EMBL" id="KAJ2764394.1"/>
    </source>
</evidence>
<comment type="caution">
    <text evidence="1">The sequence shown here is derived from an EMBL/GenBank/DDBJ whole genome shotgun (WGS) entry which is preliminary data.</text>
</comment>
<dbReference type="Proteomes" id="UP001140234">
    <property type="component" value="Unassembled WGS sequence"/>
</dbReference>
<feature type="non-terminal residue" evidence="1">
    <location>
        <position position="360"/>
    </location>
</feature>
<protein>
    <submittedName>
        <fullName evidence="1">Uncharacterized protein</fullName>
    </submittedName>
</protein>
<accession>A0ACC1JNW6</accession>
<proteinExistence type="predicted"/>
<gene>
    <name evidence="1" type="ORF">IWQ57_005183</name>
</gene>